<dbReference type="Gene3D" id="3.40.190.10">
    <property type="entry name" value="Periplasmic binding protein-like II"/>
    <property type="match status" value="2"/>
</dbReference>
<proteinExistence type="predicted"/>
<evidence type="ECO:0000313" key="4">
    <source>
        <dbReference type="EMBL" id="TFF23176.1"/>
    </source>
</evidence>
<reference evidence="4 5" key="1">
    <citation type="submission" date="2019-03" db="EMBL/GenBank/DDBJ databases">
        <title>Jiella endophytica sp. nov., a novel endophytic bacterium isolated from root of Ficus microcarpa Linn. f.</title>
        <authorList>
            <person name="Tuo L."/>
        </authorList>
    </citation>
    <scope>NUCLEOTIDE SEQUENCE [LARGE SCALE GENOMIC DNA]</scope>
    <source>
        <strain evidence="4 5">CBS5Q-3</strain>
    </source>
</reference>
<dbReference type="OrthoDB" id="6192933at2"/>
<sequence>MLKSAWVAAAGFLATALLAAPPSEARSLDAIIKSGSIRVGVNPTLPPLGTYDDKNEISGFDVEYAKEIADKLGVKLEVVSVGSPDRIPFVTSDRVDFVLGGMTRNSERAKVIDFTVPVYTEGLSVLQTGGTKPKSWNELNTPDTKLVEVRGTTPVSFIKETLPKAQLTLLDNYPDAVRALAQGRGNTIIDVVDYLGSYTKTYTGVEWQVTSMPVDVDYDCMGVAKGNSSLKDWLDIAAFELERSGKRGELWKKWFGLDMTYPIPLNPYF</sequence>
<dbReference type="Proteomes" id="UP000298179">
    <property type="component" value="Unassembled WGS sequence"/>
</dbReference>
<organism evidence="4 5">
    <name type="scientific">Jiella endophytica</name>
    <dbReference type="NCBI Taxonomy" id="2558362"/>
    <lineage>
        <taxon>Bacteria</taxon>
        <taxon>Pseudomonadati</taxon>
        <taxon>Pseudomonadota</taxon>
        <taxon>Alphaproteobacteria</taxon>
        <taxon>Hyphomicrobiales</taxon>
        <taxon>Aurantimonadaceae</taxon>
        <taxon>Jiella</taxon>
    </lineage>
</organism>
<keyword evidence="5" id="KW-1185">Reference proteome</keyword>
<dbReference type="PANTHER" id="PTHR35936">
    <property type="entry name" value="MEMBRANE-BOUND LYTIC MUREIN TRANSGLYCOSYLASE F"/>
    <property type="match status" value="1"/>
</dbReference>
<dbReference type="Pfam" id="PF00497">
    <property type="entry name" value="SBP_bac_3"/>
    <property type="match status" value="1"/>
</dbReference>
<gene>
    <name evidence="4" type="ORF">E3C22_12145</name>
</gene>
<evidence type="ECO:0000313" key="5">
    <source>
        <dbReference type="Proteomes" id="UP000298179"/>
    </source>
</evidence>
<evidence type="ECO:0000256" key="1">
    <source>
        <dbReference type="ARBA" id="ARBA00022729"/>
    </source>
</evidence>
<feature type="chain" id="PRO_5021465449" evidence="2">
    <location>
        <begin position="20"/>
        <end position="269"/>
    </location>
</feature>
<accession>A0A4Y8RL56</accession>
<dbReference type="SMART" id="SM00062">
    <property type="entry name" value="PBPb"/>
    <property type="match status" value="1"/>
</dbReference>
<evidence type="ECO:0000256" key="2">
    <source>
        <dbReference type="SAM" id="SignalP"/>
    </source>
</evidence>
<dbReference type="PANTHER" id="PTHR35936:SF38">
    <property type="entry name" value="GLUTAMINE-BINDING PERIPLASMIC PROTEIN"/>
    <property type="match status" value="1"/>
</dbReference>
<protein>
    <submittedName>
        <fullName evidence="4">Transporter substrate-binding domain-containing protein</fullName>
    </submittedName>
</protein>
<dbReference type="RefSeq" id="WP_134762281.1">
    <property type="nucleotide sequence ID" value="NZ_SOZD01000003.1"/>
</dbReference>
<dbReference type="EMBL" id="SOZD01000003">
    <property type="protein sequence ID" value="TFF23176.1"/>
    <property type="molecule type" value="Genomic_DNA"/>
</dbReference>
<dbReference type="InterPro" id="IPR001638">
    <property type="entry name" value="Solute-binding_3/MltF_N"/>
</dbReference>
<feature type="domain" description="Solute-binding protein family 3/N-terminal" evidence="3">
    <location>
        <begin position="36"/>
        <end position="258"/>
    </location>
</feature>
<dbReference type="SUPFAM" id="SSF53850">
    <property type="entry name" value="Periplasmic binding protein-like II"/>
    <property type="match status" value="1"/>
</dbReference>
<feature type="signal peptide" evidence="2">
    <location>
        <begin position="1"/>
        <end position="19"/>
    </location>
</feature>
<comment type="caution">
    <text evidence="4">The sequence shown here is derived from an EMBL/GenBank/DDBJ whole genome shotgun (WGS) entry which is preliminary data.</text>
</comment>
<keyword evidence="1 2" id="KW-0732">Signal</keyword>
<dbReference type="AlphaFoldDB" id="A0A4Y8RL56"/>
<evidence type="ECO:0000259" key="3">
    <source>
        <dbReference type="SMART" id="SM00062"/>
    </source>
</evidence>
<name>A0A4Y8RL56_9HYPH</name>